<protein>
    <submittedName>
        <fullName evidence="1">Uncharacterized protein</fullName>
    </submittedName>
</protein>
<dbReference type="EMBL" id="AGCI01000091">
    <property type="protein sequence ID" value="EHM39651.1"/>
    <property type="molecule type" value="Genomic_DNA"/>
</dbReference>
<proteinExistence type="predicted"/>
<reference evidence="1 2" key="1">
    <citation type="submission" date="2011-08" db="EMBL/GenBank/DDBJ databases">
        <authorList>
            <person name="Weinstock G."/>
            <person name="Sodergren E."/>
            <person name="Clifton S."/>
            <person name="Fulton L."/>
            <person name="Fulton B."/>
            <person name="Courtney L."/>
            <person name="Fronick C."/>
            <person name="Harrison M."/>
            <person name="Strong C."/>
            <person name="Farmer C."/>
            <person name="Delahaunty K."/>
            <person name="Markovic C."/>
            <person name="Hall O."/>
            <person name="Minx P."/>
            <person name="Tomlinson C."/>
            <person name="Mitreva M."/>
            <person name="Hou S."/>
            <person name="Chen J."/>
            <person name="Wollam A."/>
            <person name="Pepin K.H."/>
            <person name="Johnson M."/>
            <person name="Bhonagiri V."/>
            <person name="Zhang X."/>
            <person name="Suruliraj S."/>
            <person name="Warren W."/>
            <person name="Chinwalla A."/>
            <person name="Mardis E.R."/>
            <person name="Wilson R.K."/>
        </authorList>
    </citation>
    <scope>NUCLEOTIDE SEQUENCE [LARGE SCALE GENOMIC DNA]</scope>
    <source>
        <strain evidence="1 2">ATCC 51873</strain>
    </source>
</reference>
<evidence type="ECO:0000313" key="2">
    <source>
        <dbReference type="Proteomes" id="UP000005959"/>
    </source>
</evidence>
<organism evidence="1 2">
    <name type="scientific">Hafnia alvei ATCC 51873</name>
    <dbReference type="NCBI Taxonomy" id="1002364"/>
    <lineage>
        <taxon>Bacteria</taxon>
        <taxon>Pseudomonadati</taxon>
        <taxon>Pseudomonadota</taxon>
        <taxon>Gammaproteobacteria</taxon>
        <taxon>Enterobacterales</taxon>
        <taxon>Hafniaceae</taxon>
        <taxon>Hafnia</taxon>
    </lineage>
</organism>
<sequence length="41" mass="4797">MTDIAILATSHAIITTDLNQCFWYPFGEWLTRGFLFYVRLA</sequence>
<dbReference type="AlphaFoldDB" id="G9YB39"/>
<evidence type="ECO:0000313" key="1">
    <source>
        <dbReference type="EMBL" id="EHM39651.1"/>
    </source>
</evidence>
<dbReference type="Proteomes" id="UP000005959">
    <property type="component" value="Unassembled WGS sequence"/>
</dbReference>
<gene>
    <name evidence="1" type="ORF">HMPREF0454_03802</name>
</gene>
<comment type="caution">
    <text evidence="1">The sequence shown here is derived from an EMBL/GenBank/DDBJ whole genome shotgun (WGS) entry which is preliminary data.</text>
</comment>
<dbReference type="HOGENOM" id="CLU_3270873_0_0_6"/>
<name>G9YB39_HAFAL</name>
<accession>G9YB39</accession>